<accession>A0A923M5H4</accession>
<keyword evidence="1" id="KW-1133">Transmembrane helix</keyword>
<dbReference type="AlphaFoldDB" id="A0A923M5H4"/>
<evidence type="ECO:0000313" key="2">
    <source>
        <dbReference type="EMBL" id="MBC5763194.1"/>
    </source>
</evidence>
<dbReference type="EMBL" id="JACORU010000001">
    <property type="protein sequence ID" value="MBC5763194.1"/>
    <property type="molecule type" value="Genomic_DNA"/>
</dbReference>
<proteinExistence type="predicted"/>
<feature type="transmembrane region" description="Helical" evidence="1">
    <location>
        <begin position="114"/>
        <end position="137"/>
    </location>
</feature>
<keyword evidence="1" id="KW-0472">Membrane</keyword>
<evidence type="ECO:0000256" key="1">
    <source>
        <dbReference type="SAM" id="Phobius"/>
    </source>
</evidence>
<dbReference type="Proteomes" id="UP000596827">
    <property type="component" value="Unassembled WGS sequence"/>
</dbReference>
<feature type="transmembrane region" description="Helical" evidence="1">
    <location>
        <begin position="73"/>
        <end position="93"/>
    </location>
</feature>
<sequence>MNKHRHDDFVKTIPSDFSSLGASPATSSRYRGASSDSGWGRRLPWLCAGLWVCLAFAWASAANAIGPRMQPSMHVIVFVLMSVLCLACATQWLTRRRVGRKTLWATRGAVAAHLTIALVAKLAVPAVLWVTLAWVFLSSFGGASRPDR</sequence>
<reference evidence="2" key="1">
    <citation type="submission" date="2020-08" db="EMBL/GenBank/DDBJ databases">
        <title>Ramlibacter sp. GTP1 16S ribosomal RNA gene genome sequencing and assembly.</title>
        <authorList>
            <person name="Kang M."/>
        </authorList>
    </citation>
    <scope>NUCLEOTIDE SEQUENCE</scope>
    <source>
        <strain evidence="2">GTP1</strain>
    </source>
</reference>
<evidence type="ECO:0000313" key="3">
    <source>
        <dbReference type="Proteomes" id="UP000596827"/>
    </source>
</evidence>
<keyword evidence="1" id="KW-0812">Transmembrane</keyword>
<dbReference type="RefSeq" id="WP_187079652.1">
    <property type="nucleotide sequence ID" value="NZ_JACORU010000001.1"/>
</dbReference>
<name>A0A923M5H4_9BURK</name>
<organism evidence="2 3">
    <name type="scientific">Ramlibacter albus</name>
    <dbReference type="NCBI Taxonomy" id="2079448"/>
    <lineage>
        <taxon>Bacteria</taxon>
        <taxon>Pseudomonadati</taxon>
        <taxon>Pseudomonadota</taxon>
        <taxon>Betaproteobacteria</taxon>
        <taxon>Burkholderiales</taxon>
        <taxon>Comamonadaceae</taxon>
        <taxon>Ramlibacter</taxon>
    </lineage>
</organism>
<comment type="caution">
    <text evidence="2">The sequence shown here is derived from an EMBL/GenBank/DDBJ whole genome shotgun (WGS) entry which is preliminary data.</text>
</comment>
<keyword evidence="3" id="KW-1185">Reference proteome</keyword>
<protein>
    <submittedName>
        <fullName evidence="2">Uncharacterized protein</fullName>
    </submittedName>
</protein>
<gene>
    <name evidence="2" type="ORF">H8R02_01940</name>
</gene>
<feature type="transmembrane region" description="Helical" evidence="1">
    <location>
        <begin position="43"/>
        <end position="61"/>
    </location>
</feature>